<dbReference type="CDD" id="cd00354">
    <property type="entry name" value="FBPase"/>
    <property type="match status" value="1"/>
</dbReference>
<comment type="pathway">
    <text evidence="5">Carbohydrate biosynthesis.</text>
</comment>
<dbReference type="SUPFAM" id="SSF56655">
    <property type="entry name" value="Carbohydrate phosphatase"/>
    <property type="match status" value="1"/>
</dbReference>
<dbReference type="PANTHER" id="PTHR11556:SF1">
    <property type="entry name" value="FRUCTOSE-BISPHOSPHATASE"/>
    <property type="match status" value="1"/>
</dbReference>
<dbReference type="Gene3D" id="3.40.190.80">
    <property type="match status" value="1"/>
</dbReference>
<gene>
    <name evidence="9" type="primary">LOC106817440</name>
</gene>
<dbReference type="InterPro" id="IPR044015">
    <property type="entry name" value="FBPase_C_dom"/>
</dbReference>
<dbReference type="InterPro" id="IPR020548">
    <property type="entry name" value="Fructose_bisphosphatase_AS"/>
</dbReference>
<proteinExistence type="predicted"/>
<protein>
    <recommendedName>
        <fullName evidence="6">D-fructose-1,6-bisphosphate 1-phosphohydrolase</fullName>
    </recommendedName>
</protein>
<dbReference type="Gene3D" id="3.30.540.10">
    <property type="entry name" value="Fructose-1,6-Bisphosphatase, subunit A, domain 1"/>
    <property type="match status" value="1"/>
</dbReference>
<dbReference type="InterPro" id="IPR000146">
    <property type="entry name" value="FBPase_class-1"/>
</dbReference>
<evidence type="ECO:0000256" key="6">
    <source>
        <dbReference type="ARBA" id="ARBA00032973"/>
    </source>
</evidence>
<comment type="subunit">
    <text evidence="2">Homotetramer.</text>
</comment>
<organism evidence="8 9">
    <name type="scientific">Priapulus caudatus</name>
    <name type="common">Priapulid worm</name>
    <dbReference type="NCBI Taxonomy" id="37621"/>
    <lineage>
        <taxon>Eukaryota</taxon>
        <taxon>Metazoa</taxon>
        <taxon>Ecdysozoa</taxon>
        <taxon>Scalidophora</taxon>
        <taxon>Priapulida</taxon>
        <taxon>Priapulimorpha</taxon>
        <taxon>Priapulimorphida</taxon>
        <taxon>Priapulidae</taxon>
        <taxon>Priapulus</taxon>
    </lineage>
</organism>
<evidence type="ECO:0000313" key="9">
    <source>
        <dbReference type="RefSeq" id="XP_014677588.1"/>
    </source>
</evidence>
<dbReference type="Proteomes" id="UP000695022">
    <property type="component" value="Unplaced"/>
</dbReference>
<dbReference type="InterPro" id="IPR028343">
    <property type="entry name" value="FBPtase"/>
</dbReference>
<dbReference type="Pfam" id="PF18913">
    <property type="entry name" value="FBPase_C"/>
    <property type="match status" value="1"/>
</dbReference>
<keyword evidence="3" id="KW-0479">Metal-binding</keyword>
<comment type="cofactor">
    <cofactor evidence="1">
        <name>Mg(2+)</name>
        <dbReference type="ChEBI" id="CHEBI:18420"/>
    </cofactor>
</comment>
<keyword evidence="8" id="KW-1185">Reference proteome</keyword>
<evidence type="ECO:0000256" key="1">
    <source>
        <dbReference type="ARBA" id="ARBA00001946"/>
    </source>
</evidence>
<keyword evidence="4" id="KW-0460">Magnesium</keyword>
<dbReference type="PROSITE" id="PS00124">
    <property type="entry name" value="FBPASE"/>
    <property type="match status" value="1"/>
</dbReference>
<feature type="domain" description="Fructose-1-6-bisphosphatase class 1 C-terminal" evidence="7">
    <location>
        <begin position="31"/>
        <end position="159"/>
    </location>
</feature>
<accession>A0ABM1EZG7</accession>
<evidence type="ECO:0000256" key="3">
    <source>
        <dbReference type="ARBA" id="ARBA00022723"/>
    </source>
</evidence>
<evidence type="ECO:0000256" key="2">
    <source>
        <dbReference type="ARBA" id="ARBA00011881"/>
    </source>
</evidence>
<evidence type="ECO:0000313" key="8">
    <source>
        <dbReference type="Proteomes" id="UP000695022"/>
    </source>
</evidence>
<dbReference type="RefSeq" id="XP_014677588.1">
    <property type="nucleotide sequence ID" value="XM_014822102.1"/>
</dbReference>
<sequence length="164" mass="18045">MMVLSTGQGVHGFMLDPSIGEFVLTESNFSIKPRGKIYSLNEGYASIWDPAVTEYVQSKKYPKSGKPYGARYIGSMVGDVHRTLCYGGIFMYPATKDSPNGKLRLLYEGNPMAFIVEQAGGIASNGHINLLDIVPTSIHQRAPVFLGSRDDVQEVLDLYKKHGL</sequence>
<name>A0ABM1EZG7_PRICU</name>
<reference evidence="9" key="1">
    <citation type="submission" date="2025-08" db="UniProtKB">
        <authorList>
            <consortium name="RefSeq"/>
        </authorList>
    </citation>
    <scope>IDENTIFICATION</scope>
</reference>
<evidence type="ECO:0000256" key="5">
    <source>
        <dbReference type="ARBA" id="ARBA00024331"/>
    </source>
</evidence>
<dbReference type="GeneID" id="106817440"/>
<dbReference type="PANTHER" id="PTHR11556">
    <property type="entry name" value="FRUCTOSE-1,6-BISPHOSPHATASE-RELATED"/>
    <property type="match status" value="1"/>
</dbReference>
<evidence type="ECO:0000256" key="4">
    <source>
        <dbReference type="ARBA" id="ARBA00022842"/>
    </source>
</evidence>
<evidence type="ECO:0000259" key="7">
    <source>
        <dbReference type="Pfam" id="PF18913"/>
    </source>
</evidence>
<dbReference type="PRINTS" id="PR00115">
    <property type="entry name" value="F16BPHPHTASE"/>
</dbReference>